<dbReference type="CDD" id="cd16917">
    <property type="entry name" value="HATPase_UhpB-NarQ-NarX-like"/>
    <property type="match status" value="1"/>
</dbReference>
<name>A0A1E2V5T4_9GAMM</name>
<dbReference type="SMART" id="SM00387">
    <property type="entry name" value="HATPase_c"/>
    <property type="match status" value="1"/>
</dbReference>
<keyword evidence="3" id="KW-0902">Two-component regulatory system</keyword>
<dbReference type="InterPro" id="IPR011712">
    <property type="entry name" value="Sig_transdc_His_kin_sub3_dim/P"/>
</dbReference>
<dbReference type="SUPFAM" id="SSF55874">
    <property type="entry name" value="ATPase domain of HSP90 chaperone/DNA topoisomerase II/histidine kinase"/>
    <property type="match status" value="1"/>
</dbReference>
<dbReference type="PROSITE" id="PS50109">
    <property type="entry name" value="HIS_KIN"/>
    <property type="match status" value="1"/>
</dbReference>
<dbReference type="GO" id="GO:0016020">
    <property type="term" value="C:membrane"/>
    <property type="evidence" value="ECO:0007669"/>
    <property type="project" value="InterPro"/>
</dbReference>
<dbReference type="InterPro" id="IPR003018">
    <property type="entry name" value="GAF"/>
</dbReference>
<evidence type="ECO:0000256" key="2">
    <source>
        <dbReference type="ARBA" id="ARBA00022777"/>
    </source>
</evidence>
<keyword evidence="2" id="KW-0418">Kinase</keyword>
<feature type="domain" description="Histidine kinase" evidence="5">
    <location>
        <begin position="219"/>
        <end position="410"/>
    </location>
</feature>
<gene>
    <name evidence="6" type="ORF">BFW38_00325</name>
</gene>
<evidence type="ECO:0000313" key="7">
    <source>
        <dbReference type="Proteomes" id="UP000094291"/>
    </source>
</evidence>
<keyword evidence="1" id="KW-0808">Transferase</keyword>
<dbReference type="AlphaFoldDB" id="A0A1E2V5T4"/>
<proteinExistence type="predicted"/>
<dbReference type="SUPFAM" id="SSF55781">
    <property type="entry name" value="GAF domain-like"/>
    <property type="match status" value="1"/>
</dbReference>
<accession>A0A1E2V5T4</accession>
<dbReference type="SMART" id="SM00065">
    <property type="entry name" value="GAF"/>
    <property type="match status" value="1"/>
</dbReference>
<dbReference type="STRING" id="197479.BFW38_00325"/>
<evidence type="ECO:0000256" key="1">
    <source>
        <dbReference type="ARBA" id="ARBA00022679"/>
    </source>
</evidence>
<evidence type="ECO:0000256" key="4">
    <source>
        <dbReference type="SAM" id="MobiDB-lite"/>
    </source>
</evidence>
<dbReference type="InterPro" id="IPR036890">
    <property type="entry name" value="HATPase_C_sf"/>
</dbReference>
<evidence type="ECO:0000313" key="6">
    <source>
        <dbReference type="EMBL" id="ODC02222.1"/>
    </source>
</evidence>
<dbReference type="InterPro" id="IPR050482">
    <property type="entry name" value="Sensor_HK_TwoCompSys"/>
</dbReference>
<evidence type="ECO:0000256" key="3">
    <source>
        <dbReference type="ARBA" id="ARBA00023012"/>
    </source>
</evidence>
<evidence type="ECO:0000259" key="5">
    <source>
        <dbReference type="PROSITE" id="PS50109"/>
    </source>
</evidence>
<dbReference type="GO" id="GO:0046983">
    <property type="term" value="F:protein dimerization activity"/>
    <property type="evidence" value="ECO:0007669"/>
    <property type="project" value="InterPro"/>
</dbReference>
<sequence>MSTRPAVSAESVLRHFLGISRALAGQLEFQPMIDAVSDEIRPILPHDHLDVTLLLLDGRTHIAAYETGVNTDWGHIAQHPVPIAHSPIRSLLLGEAPYILSADATQDDRFIFPESMNHPIFEAQLRSRLHVPLRVRGEIIGALSCSTHVANFYTEADVQHTQHVADLLASYLYALRQTNEVKKLAIIEAEMRAREEGLRQGALGLTEQLERERQRIGMDLHDQTLADLTRIHRRITRLQSLPSPPQAELEQLNQILLESMRELRRLIDAVKPTVLQLFGFEEGIEDLLISTVRDSGQRIQTRLTDHTEGLGNTLDEATQIGLFRIVQEALNNAIKHANASQIEVVIHQQSSHLFLSIHDNGDGLAVNGTPHSSGLRNMYTRARLMAAHLMVQPQPYGQGTRVSVELPLPTHASGSSTHASHPHAHASNTDTARRPHEDPIN</sequence>
<reference evidence="6 7" key="1">
    <citation type="submission" date="2016-08" db="EMBL/GenBank/DDBJ databases">
        <authorList>
            <person name="Seilhamer J.J."/>
        </authorList>
    </citation>
    <scope>NUCLEOTIDE SEQUENCE [LARGE SCALE GENOMIC DNA]</scope>
    <source>
        <strain evidence="6 7">PH27A</strain>
    </source>
</reference>
<dbReference type="Gene3D" id="3.30.565.10">
    <property type="entry name" value="Histidine kinase-like ATPase, C-terminal domain"/>
    <property type="match status" value="1"/>
</dbReference>
<dbReference type="InterPro" id="IPR029016">
    <property type="entry name" value="GAF-like_dom_sf"/>
</dbReference>
<comment type="caution">
    <text evidence="6">The sequence shown here is derived from an EMBL/GenBank/DDBJ whole genome shotgun (WGS) entry which is preliminary data.</text>
</comment>
<dbReference type="Pfam" id="PF07730">
    <property type="entry name" value="HisKA_3"/>
    <property type="match status" value="1"/>
</dbReference>
<dbReference type="GO" id="GO:0000155">
    <property type="term" value="F:phosphorelay sensor kinase activity"/>
    <property type="evidence" value="ECO:0007669"/>
    <property type="project" value="InterPro"/>
</dbReference>
<dbReference type="Gene3D" id="3.30.450.40">
    <property type="match status" value="1"/>
</dbReference>
<feature type="compositionally biased region" description="Basic and acidic residues" evidence="4">
    <location>
        <begin position="431"/>
        <end position="441"/>
    </location>
</feature>
<dbReference type="InterPro" id="IPR005467">
    <property type="entry name" value="His_kinase_dom"/>
</dbReference>
<dbReference type="EMBL" id="MDTQ01000001">
    <property type="protein sequence ID" value="ODC02222.1"/>
    <property type="molecule type" value="Genomic_DNA"/>
</dbReference>
<dbReference type="InterPro" id="IPR003594">
    <property type="entry name" value="HATPase_dom"/>
</dbReference>
<feature type="region of interest" description="Disordered" evidence="4">
    <location>
        <begin position="407"/>
        <end position="441"/>
    </location>
</feature>
<dbReference type="RefSeq" id="WP_068996606.1">
    <property type="nucleotide sequence ID" value="NZ_MDTQ01000001.1"/>
</dbReference>
<dbReference type="PANTHER" id="PTHR24421">
    <property type="entry name" value="NITRATE/NITRITE SENSOR PROTEIN NARX-RELATED"/>
    <property type="match status" value="1"/>
</dbReference>
<protein>
    <submittedName>
        <fullName evidence="6">ATPase</fullName>
    </submittedName>
</protein>
<dbReference type="Proteomes" id="UP000094291">
    <property type="component" value="Unassembled WGS sequence"/>
</dbReference>
<dbReference type="Pfam" id="PF02518">
    <property type="entry name" value="HATPase_c"/>
    <property type="match status" value="1"/>
</dbReference>
<dbReference type="OrthoDB" id="9797605at2"/>
<dbReference type="Pfam" id="PF01590">
    <property type="entry name" value="GAF"/>
    <property type="match status" value="1"/>
</dbReference>
<feature type="compositionally biased region" description="Low complexity" evidence="4">
    <location>
        <begin position="409"/>
        <end position="419"/>
    </location>
</feature>
<organism evidence="6 7">
    <name type="scientific">Terasakiispira papahanaumokuakeensis</name>
    <dbReference type="NCBI Taxonomy" id="197479"/>
    <lineage>
        <taxon>Bacteria</taxon>
        <taxon>Pseudomonadati</taxon>
        <taxon>Pseudomonadota</taxon>
        <taxon>Gammaproteobacteria</taxon>
        <taxon>Oceanospirillales</taxon>
        <taxon>Terasakiispira</taxon>
    </lineage>
</organism>
<keyword evidence="7" id="KW-1185">Reference proteome</keyword>